<dbReference type="SUPFAM" id="SSF52218">
    <property type="entry name" value="Flavoproteins"/>
    <property type="match status" value="1"/>
</dbReference>
<dbReference type="SUPFAM" id="SSF54862">
    <property type="entry name" value="4Fe-4S ferredoxins"/>
    <property type="match status" value="1"/>
</dbReference>
<evidence type="ECO:0000256" key="1">
    <source>
        <dbReference type="ARBA" id="ARBA00022485"/>
    </source>
</evidence>
<dbReference type="Gene3D" id="3.30.70.20">
    <property type="match status" value="1"/>
</dbReference>
<dbReference type="NCBIfam" id="NF038196">
    <property type="entry name" value="ferrodoxin_EFR1"/>
    <property type="match status" value="1"/>
</dbReference>
<keyword evidence="2" id="KW-0479">Metal-binding</keyword>
<dbReference type="Pfam" id="PF13237">
    <property type="entry name" value="Fer4_10"/>
    <property type="match status" value="1"/>
</dbReference>
<evidence type="ECO:0000259" key="5">
    <source>
        <dbReference type="PROSITE" id="PS51379"/>
    </source>
</evidence>
<gene>
    <name evidence="6" type="ORF">HMPREF3226_01635</name>
</gene>
<comment type="caution">
    <text evidence="6">The sequence shown here is derived from an EMBL/GenBank/DDBJ whole genome shotgun (WGS) entry which is preliminary data.</text>
</comment>
<proteinExistence type="predicted"/>
<dbReference type="InterPro" id="IPR017900">
    <property type="entry name" value="4Fe4S_Fe_S_CS"/>
</dbReference>
<dbReference type="GO" id="GO:0046872">
    <property type="term" value="F:metal ion binding"/>
    <property type="evidence" value="ECO:0007669"/>
    <property type="project" value="UniProtKB-KW"/>
</dbReference>
<dbReference type="PANTHER" id="PTHR24960">
    <property type="entry name" value="PHOTOSYSTEM I IRON-SULFUR CENTER-RELATED"/>
    <property type="match status" value="1"/>
</dbReference>
<dbReference type="PROSITE" id="PS51379">
    <property type="entry name" value="4FE4S_FER_2"/>
    <property type="match status" value="2"/>
</dbReference>
<dbReference type="OrthoDB" id="9813995at2"/>
<dbReference type="Proteomes" id="UP000070533">
    <property type="component" value="Unassembled WGS sequence"/>
</dbReference>
<evidence type="ECO:0000313" key="6">
    <source>
        <dbReference type="EMBL" id="KXA38455.1"/>
    </source>
</evidence>
<dbReference type="PROSITE" id="PS00198">
    <property type="entry name" value="4FE4S_FER_1"/>
    <property type="match status" value="2"/>
</dbReference>
<dbReference type="STRING" id="28128.HMPREF3226_01635"/>
<dbReference type="InterPro" id="IPR029039">
    <property type="entry name" value="Flavoprotein-like_sf"/>
</dbReference>
<sequence length="277" mass="31464">MIFYFSATGNSRWTATELKNKTGEQLVNISDAIKDTCSYSLKENEIIGFVFPVHGWRIPRILTEFLERLKVETIDNEAHYSFCLLTTGDSIGRTMESFRGLLQKINSSCELRLSAVASIIMPESYVGLPGMDVDTQEKEKLKIETAKKQINEFAAIINERKPVDKNGPLGWNELTRGPVPDFFSGPVGAFFQKFLITDKPFRVVDEKCVRCGICAEVCPVNDIKGGLGHKPVWLHNDKCLTCFACYHHCPHHAIQYGNRTRAKGQYFFGRRKLYKNK</sequence>
<evidence type="ECO:0000256" key="4">
    <source>
        <dbReference type="ARBA" id="ARBA00023014"/>
    </source>
</evidence>
<dbReference type="eggNOG" id="COG1143">
    <property type="taxonomic scope" value="Bacteria"/>
</dbReference>
<organism evidence="6 7">
    <name type="scientific">Prevotella corporis</name>
    <dbReference type="NCBI Taxonomy" id="28128"/>
    <lineage>
        <taxon>Bacteria</taxon>
        <taxon>Pseudomonadati</taxon>
        <taxon>Bacteroidota</taxon>
        <taxon>Bacteroidia</taxon>
        <taxon>Bacteroidales</taxon>
        <taxon>Prevotellaceae</taxon>
        <taxon>Prevotella</taxon>
    </lineage>
</organism>
<evidence type="ECO:0000256" key="2">
    <source>
        <dbReference type="ARBA" id="ARBA00022723"/>
    </source>
</evidence>
<dbReference type="Pfam" id="PF12724">
    <property type="entry name" value="Flavodoxin_5"/>
    <property type="match status" value="1"/>
</dbReference>
<dbReference type="PATRIC" id="fig|28128.5.peg.1674"/>
<dbReference type="EMBL" id="LRQG01000114">
    <property type="protein sequence ID" value="KXA38455.1"/>
    <property type="molecule type" value="Genomic_DNA"/>
</dbReference>
<feature type="domain" description="4Fe-4S ferredoxin-type" evidence="5">
    <location>
        <begin position="230"/>
        <end position="259"/>
    </location>
</feature>
<evidence type="ECO:0000256" key="3">
    <source>
        <dbReference type="ARBA" id="ARBA00023004"/>
    </source>
</evidence>
<keyword evidence="7" id="KW-1185">Reference proteome</keyword>
<keyword evidence="1" id="KW-0004">4Fe-4S</keyword>
<dbReference type="PANTHER" id="PTHR24960:SF79">
    <property type="entry name" value="PHOTOSYSTEM I IRON-SULFUR CENTER"/>
    <property type="match status" value="1"/>
</dbReference>
<dbReference type="InterPro" id="IPR047964">
    <property type="entry name" value="EFR1-like"/>
</dbReference>
<name>A0A133Q6F1_9BACT</name>
<feature type="domain" description="4Fe-4S ferredoxin-type" evidence="5">
    <location>
        <begin position="199"/>
        <end position="228"/>
    </location>
</feature>
<dbReference type="RefSeq" id="WP_060940835.1">
    <property type="nucleotide sequence ID" value="NZ_KQ957260.1"/>
</dbReference>
<keyword evidence="3" id="KW-0408">Iron</keyword>
<protein>
    <submittedName>
        <fullName evidence="6">4Fe-4S binding domain protein</fullName>
    </submittedName>
</protein>
<keyword evidence="4" id="KW-0411">Iron-sulfur</keyword>
<reference evidence="7" key="1">
    <citation type="submission" date="2016-01" db="EMBL/GenBank/DDBJ databases">
        <authorList>
            <person name="Mitreva M."/>
            <person name="Pepin K.H."/>
            <person name="Mihindukulasuriya K.A."/>
            <person name="Fulton R."/>
            <person name="Fronick C."/>
            <person name="O'Laughlin M."/>
            <person name="Miner T."/>
            <person name="Herter B."/>
            <person name="Rosa B.A."/>
            <person name="Cordes M."/>
            <person name="Tomlinson C."/>
            <person name="Wollam A."/>
            <person name="Palsikar V.B."/>
            <person name="Mardis E.R."/>
            <person name="Wilson R.K."/>
        </authorList>
    </citation>
    <scope>NUCLEOTIDE SEQUENCE [LARGE SCALE GENOMIC DNA]</scope>
    <source>
        <strain evidence="7">MJR7716</strain>
    </source>
</reference>
<dbReference type="Gene3D" id="3.40.50.360">
    <property type="match status" value="1"/>
</dbReference>
<dbReference type="AlphaFoldDB" id="A0A133Q6F1"/>
<accession>A0A133Q6F1</accession>
<dbReference type="InterPro" id="IPR026816">
    <property type="entry name" value="Flavodoxin_dom"/>
</dbReference>
<evidence type="ECO:0000313" key="7">
    <source>
        <dbReference type="Proteomes" id="UP000070533"/>
    </source>
</evidence>
<dbReference type="GO" id="GO:0051539">
    <property type="term" value="F:4 iron, 4 sulfur cluster binding"/>
    <property type="evidence" value="ECO:0007669"/>
    <property type="project" value="UniProtKB-KW"/>
</dbReference>
<dbReference type="InterPro" id="IPR050157">
    <property type="entry name" value="PSI_iron-sulfur_center"/>
</dbReference>
<dbReference type="InterPro" id="IPR017896">
    <property type="entry name" value="4Fe4S_Fe-S-bd"/>
</dbReference>